<dbReference type="EMBL" id="CM041546">
    <property type="protein sequence ID" value="KAI3361325.1"/>
    <property type="molecule type" value="Genomic_DNA"/>
</dbReference>
<accession>A0ACB8W034</accession>
<keyword evidence="2" id="KW-1185">Reference proteome</keyword>
<proteinExistence type="predicted"/>
<evidence type="ECO:0000313" key="1">
    <source>
        <dbReference type="EMBL" id="KAI3361325.1"/>
    </source>
</evidence>
<sequence>MMEEEIIEDRAKLKQGLIKVLECVATISSAAAVVNPIFGVAGSLIRVVLHHVDDEDIRTLKREFGSVHRALDELSQQNRNTLVQIKKETLDGQYCRVEENLKNQFRKFMEMVEARPEHRERKKDDFEESYSNDLGDQNLHTLYDGVVGTPKLFSRPILEVYLKHSQGDRRTMERLCTRLTYLFCIGLIALMGYAAVIGDDEESLSEEWAEKMERIQEKMQEALRSSTADQRTVGIFSNLQGKKKLVCSCWGSSGVKEQQSPFTELTGASFCPSVSQNMTSSLERVVAQKKEAIEAVMDMFERGAEVLASAVGELFPLCEAAAPVLRLALDNVHSKEVFYVKEQFLTVRNKLDVISSQLEDIDCEIKKGRLDSQYFSVEENIRNQFRKYMDILEAKEQFKEVKTRLFLEHFAKTGGEKNLFVLYDALMGTNTFGESVLELVERYVARNRRLLEDFCVRMKELFCLGLIALLGHCALSQRQEEEEEKIQEWSSKIEEVESKMKTTIESCIAAFPEQAKLDAQRLLQEKQDENLQDTTQQLLEFLIKKYDWVRWSVRLINHSGSTYRNWRAGEHFHHVAGQNWFEVLQVNNINLVVSYSTKPQPVPRDCIRQVMEGQGKKGNAPAVVEVLEKQLCGFKHKPCSSLNVKTMVKTSVMTNRDKIEKGVEIMGQASEVLASTVGQLHPVLEAVFVASAELLSNPEGKEARYLTQQFELVNQKLEGIQDEIDKIALELQKTSMNKQNFDREAQMLSQYEKFQDFVNAKPKFKGKKMEKFLSHYENTDGDLNLDALYNAVTGENTAGDPMLETVVTIEQRSRRAVEDFCARLKKLFVVGIIAVMGHAALKDGAVGEDMVKKWQTRMEDVENRMKAAVDDCTENFADQAKIDMEHQLQENPGTVDQEFIKSLLDPLVKKYDWVNWSIRAFNDRERIFFFNWLAGKKYHGSGGANWFDILTKNKIKVVFSFCVNPKPINKSQIQEQISQKLKGNMMAVALTLNKSFPNCLVHAVSHYKEVVETNNFHEDSNMADQLQKLVAEKKDMVETVMEVFEQGAEVVASIAGDLFPVFSIAAPIVKLALDNVESKEAAFMKDQFQKVRERLEAVSEEIQRINDEIKKSGLDAVYFPLEENITNQFRKYMDILNAKPKFREVKKKLFLEHFAKTGGDKNLITLYNAVTGDNFSGESVLEITLNYEEKSRRPVEDFCARLKKLFCIGLIALLGHAALKGYDEEDMLLKDWGEKMKVVQEKMNVVIEDCIVSFPKQAELDSRRLVRDNSEFTNQQLADAIIELLKKKYDWVGWSVRVFRSPSGLFANKKDYHCPTGKSRFQVLSSDEKLNVWVSYSSSPEPVDKSHIQQLIQSQKKLTVVNIAELLFEKLPGDCMVHTVKTSKDLACSWSFTDELHYWEEHKNFYVCVHSA</sequence>
<protein>
    <submittedName>
        <fullName evidence="1">Uncharacterized protein</fullName>
    </submittedName>
</protein>
<organism evidence="1 2">
    <name type="scientific">Scortum barcoo</name>
    <name type="common">barcoo grunter</name>
    <dbReference type="NCBI Taxonomy" id="214431"/>
    <lineage>
        <taxon>Eukaryota</taxon>
        <taxon>Metazoa</taxon>
        <taxon>Chordata</taxon>
        <taxon>Craniata</taxon>
        <taxon>Vertebrata</taxon>
        <taxon>Euteleostomi</taxon>
        <taxon>Actinopterygii</taxon>
        <taxon>Neopterygii</taxon>
        <taxon>Teleostei</taxon>
        <taxon>Neoteleostei</taxon>
        <taxon>Acanthomorphata</taxon>
        <taxon>Eupercaria</taxon>
        <taxon>Centrarchiformes</taxon>
        <taxon>Terapontoidei</taxon>
        <taxon>Terapontidae</taxon>
        <taxon>Scortum</taxon>
    </lineage>
</organism>
<gene>
    <name evidence="1" type="ORF">L3Q82_013503</name>
</gene>
<dbReference type="Proteomes" id="UP000831701">
    <property type="component" value="Chromosome 16"/>
</dbReference>
<evidence type="ECO:0000313" key="2">
    <source>
        <dbReference type="Proteomes" id="UP000831701"/>
    </source>
</evidence>
<reference evidence="1" key="1">
    <citation type="submission" date="2022-04" db="EMBL/GenBank/DDBJ databases">
        <title>Jade perch genome.</title>
        <authorList>
            <person name="Chao B."/>
        </authorList>
    </citation>
    <scope>NUCLEOTIDE SEQUENCE</scope>
    <source>
        <strain evidence="1">CB-2022</strain>
    </source>
</reference>
<comment type="caution">
    <text evidence="1">The sequence shown here is derived from an EMBL/GenBank/DDBJ whole genome shotgun (WGS) entry which is preliminary data.</text>
</comment>
<name>A0ACB8W034_9TELE</name>